<name>A0A6J1J4S6_CUCMA</name>
<gene>
    <name evidence="6" type="primary">LOC111481747</name>
</gene>
<dbReference type="NCBIfam" id="NF001938">
    <property type="entry name" value="PRK00714.1-5"/>
    <property type="match status" value="1"/>
</dbReference>
<dbReference type="PANTHER" id="PTHR11839:SF22">
    <property type="entry name" value="NUDIX HYDROLASE 26, CHLOROPLASTIC"/>
    <property type="match status" value="1"/>
</dbReference>
<dbReference type="PANTHER" id="PTHR11839">
    <property type="entry name" value="UDP/ADP-SUGAR PYROPHOSPHATASE"/>
    <property type="match status" value="1"/>
</dbReference>
<dbReference type="GO" id="GO:0019693">
    <property type="term" value="P:ribose phosphate metabolic process"/>
    <property type="evidence" value="ECO:0007669"/>
    <property type="project" value="TreeGrafter"/>
</dbReference>
<comment type="similarity">
    <text evidence="3">Belongs to the Nudix hydrolase family.</text>
</comment>
<dbReference type="PRINTS" id="PR00502">
    <property type="entry name" value="NUDIXFAMILY"/>
</dbReference>
<evidence type="ECO:0000259" key="4">
    <source>
        <dbReference type="PROSITE" id="PS51462"/>
    </source>
</evidence>
<evidence type="ECO:0000313" key="6">
    <source>
        <dbReference type="RefSeq" id="XP_022983100.1"/>
    </source>
</evidence>
<dbReference type="KEGG" id="cmax:111481747"/>
<dbReference type="Gene3D" id="3.90.79.10">
    <property type="entry name" value="Nucleoside Triphosphate Pyrophosphohydrolase"/>
    <property type="match status" value="1"/>
</dbReference>
<dbReference type="RefSeq" id="XP_022983100.1">
    <property type="nucleotide sequence ID" value="XM_023127332.1"/>
</dbReference>
<dbReference type="PROSITE" id="PS51462">
    <property type="entry name" value="NUDIX"/>
    <property type="match status" value="1"/>
</dbReference>
<dbReference type="InterPro" id="IPR000086">
    <property type="entry name" value="NUDIX_hydrolase_dom"/>
</dbReference>
<dbReference type="GO" id="GO:0034432">
    <property type="term" value="F:bis(5'-adenosyl)-pentaphosphatase activity"/>
    <property type="evidence" value="ECO:0007669"/>
    <property type="project" value="TreeGrafter"/>
</dbReference>
<dbReference type="GO" id="GO:0008893">
    <property type="term" value="F:guanosine-3',5'-bis(diphosphate) 3'-diphosphatase activity"/>
    <property type="evidence" value="ECO:0007669"/>
    <property type="project" value="TreeGrafter"/>
</dbReference>
<evidence type="ECO:0000256" key="3">
    <source>
        <dbReference type="RuleBase" id="RU003476"/>
    </source>
</evidence>
<comment type="cofactor">
    <cofactor evidence="1">
        <name>Mn(2+)</name>
        <dbReference type="ChEBI" id="CHEBI:29035"/>
    </cofactor>
</comment>
<dbReference type="PROSITE" id="PS00893">
    <property type="entry name" value="NUDIX_BOX"/>
    <property type="match status" value="1"/>
</dbReference>
<dbReference type="InterPro" id="IPR020476">
    <property type="entry name" value="Nudix_hydrolase"/>
</dbReference>
<protein>
    <submittedName>
        <fullName evidence="6">Nudix hydrolase 26, chloroplastic-like</fullName>
    </submittedName>
</protein>
<evidence type="ECO:0000256" key="1">
    <source>
        <dbReference type="ARBA" id="ARBA00001936"/>
    </source>
</evidence>
<evidence type="ECO:0000256" key="2">
    <source>
        <dbReference type="ARBA" id="ARBA00022801"/>
    </source>
</evidence>
<proteinExistence type="inferred from homology"/>
<accession>A0A6J1J4S6</accession>
<dbReference type="OrthoDB" id="276276at2759"/>
<dbReference type="GO" id="GO:0006753">
    <property type="term" value="P:nucleoside phosphate metabolic process"/>
    <property type="evidence" value="ECO:0007669"/>
    <property type="project" value="TreeGrafter"/>
</dbReference>
<reference evidence="6" key="1">
    <citation type="submission" date="2025-08" db="UniProtKB">
        <authorList>
            <consortium name="RefSeq"/>
        </authorList>
    </citation>
    <scope>IDENTIFICATION</scope>
    <source>
        <tissue evidence="6">Young leaves</tissue>
    </source>
</reference>
<dbReference type="GO" id="GO:0009507">
    <property type="term" value="C:chloroplast"/>
    <property type="evidence" value="ECO:0007669"/>
    <property type="project" value="TreeGrafter"/>
</dbReference>
<dbReference type="CDD" id="cd03671">
    <property type="entry name" value="NUDIX_Ap4A_hydrolase_plant_like"/>
    <property type="match status" value="1"/>
</dbReference>
<dbReference type="InterPro" id="IPR015797">
    <property type="entry name" value="NUDIX_hydrolase-like_dom_sf"/>
</dbReference>
<dbReference type="InterPro" id="IPR022927">
    <property type="entry name" value="RppH"/>
</dbReference>
<keyword evidence="5" id="KW-1185">Reference proteome</keyword>
<sequence length="222" mass="25097">MVALSVFGPNCPSFSIDVSSTPHWRGISSCCCLFRPSSSSSSSMEFPPEGYRRNVGICLFNPSGKIFAASRLNRPEVWEMPQGGVNEGEDLNTAAKRELTEETGVVSAEIISELPYWLTYDFSPETSIKLSKHWGVRYKGQTQKWFLMKFTGKEEEINLLGDGTERQEFGEWLWMSIEQIMNQTADVRKPVYAQVMKEFGNFILGNECDDVSFKQSETQLVS</sequence>
<dbReference type="GeneID" id="111481747"/>
<dbReference type="AlphaFoldDB" id="A0A6J1J4S6"/>
<keyword evidence="2 3" id="KW-0378">Hydrolase</keyword>
<evidence type="ECO:0000313" key="5">
    <source>
        <dbReference type="Proteomes" id="UP000504608"/>
    </source>
</evidence>
<organism evidence="5 6">
    <name type="scientific">Cucurbita maxima</name>
    <name type="common">Pumpkin</name>
    <name type="synonym">Winter squash</name>
    <dbReference type="NCBI Taxonomy" id="3661"/>
    <lineage>
        <taxon>Eukaryota</taxon>
        <taxon>Viridiplantae</taxon>
        <taxon>Streptophyta</taxon>
        <taxon>Embryophyta</taxon>
        <taxon>Tracheophyta</taxon>
        <taxon>Spermatophyta</taxon>
        <taxon>Magnoliopsida</taxon>
        <taxon>eudicotyledons</taxon>
        <taxon>Gunneridae</taxon>
        <taxon>Pentapetalae</taxon>
        <taxon>rosids</taxon>
        <taxon>fabids</taxon>
        <taxon>Cucurbitales</taxon>
        <taxon>Cucurbitaceae</taxon>
        <taxon>Cucurbiteae</taxon>
        <taxon>Cucurbita</taxon>
    </lineage>
</organism>
<feature type="domain" description="Nudix hydrolase" evidence="4">
    <location>
        <begin position="50"/>
        <end position="197"/>
    </location>
</feature>
<dbReference type="SUPFAM" id="SSF55811">
    <property type="entry name" value="Nudix"/>
    <property type="match status" value="1"/>
</dbReference>
<dbReference type="Pfam" id="PF00293">
    <property type="entry name" value="NUDIX"/>
    <property type="match status" value="1"/>
</dbReference>
<dbReference type="Proteomes" id="UP000504608">
    <property type="component" value="Unplaced"/>
</dbReference>
<dbReference type="InterPro" id="IPR020084">
    <property type="entry name" value="NUDIX_hydrolase_CS"/>
</dbReference>